<name>A0A9W6NN41_9ACTN</name>
<dbReference type="AlphaFoldDB" id="A0A9W6NN41"/>
<protein>
    <recommendedName>
        <fullName evidence="1">Transcription regulator PadR N-terminal domain-containing protein</fullName>
    </recommendedName>
</protein>
<organism evidence="2 3">
    <name type="scientific">Dactylosporangium matsuzakiense</name>
    <dbReference type="NCBI Taxonomy" id="53360"/>
    <lineage>
        <taxon>Bacteria</taxon>
        <taxon>Bacillati</taxon>
        <taxon>Actinomycetota</taxon>
        <taxon>Actinomycetes</taxon>
        <taxon>Micromonosporales</taxon>
        <taxon>Micromonosporaceae</taxon>
        <taxon>Dactylosporangium</taxon>
    </lineage>
</organism>
<evidence type="ECO:0000259" key="1">
    <source>
        <dbReference type="Pfam" id="PF03551"/>
    </source>
</evidence>
<dbReference type="InterPro" id="IPR036388">
    <property type="entry name" value="WH-like_DNA-bd_sf"/>
</dbReference>
<reference evidence="2" key="1">
    <citation type="journal article" date="2014" name="Int. J. Syst. Evol. Microbiol.">
        <title>Complete genome sequence of Corynebacterium casei LMG S-19264T (=DSM 44701T), isolated from a smear-ripened cheese.</title>
        <authorList>
            <consortium name="US DOE Joint Genome Institute (JGI-PGF)"/>
            <person name="Walter F."/>
            <person name="Albersmeier A."/>
            <person name="Kalinowski J."/>
            <person name="Ruckert C."/>
        </authorList>
    </citation>
    <scope>NUCLEOTIDE SEQUENCE</scope>
    <source>
        <strain evidence="2">VKM Ac-1321</strain>
    </source>
</reference>
<keyword evidence="3" id="KW-1185">Reference proteome</keyword>
<dbReference type="PANTHER" id="PTHR33169">
    <property type="entry name" value="PADR-FAMILY TRANSCRIPTIONAL REGULATOR"/>
    <property type="match status" value="1"/>
</dbReference>
<proteinExistence type="predicted"/>
<dbReference type="InterPro" id="IPR052509">
    <property type="entry name" value="Metal_resp_DNA-bind_regulator"/>
</dbReference>
<sequence>MVLMGSVEHSAARLTAAAPMPSFLGMDLRGHLDLLLLATLRRVGPVHAYALIAALRQGSDGAFDLPEGTVYPALHRLERDGLVDSEWSTDQPRRRRVYRLTDAGAAAVAVKRREWTVFERGVRAILGPGAVEGLA</sequence>
<gene>
    <name evidence="2" type="ORF">GCM10017581_043640</name>
</gene>
<evidence type="ECO:0000313" key="3">
    <source>
        <dbReference type="Proteomes" id="UP001143480"/>
    </source>
</evidence>
<dbReference type="Gene3D" id="1.10.10.10">
    <property type="entry name" value="Winged helix-like DNA-binding domain superfamily/Winged helix DNA-binding domain"/>
    <property type="match status" value="1"/>
</dbReference>
<dbReference type="SUPFAM" id="SSF46785">
    <property type="entry name" value="Winged helix' DNA-binding domain"/>
    <property type="match status" value="1"/>
</dbReference>
<dbReference type="InterPro" id="IPR005149">
    <property type="entry name" value="Tscrpt_reg_PadR_N"/>
</dbReference>
<feature type="domain" description="Transcription regulator PadR N-terminal" evidence="1">
    <location>
        <begin position="36"/>
        <end position="108"/>
    </location>
</feature>
<reference evidence="2" key="2">
    <citation type="submission" date="2023-01" db="EMBL/GenBank/DDBJ databases">
        <authorList>
            <person name="Sun Q."/>
            <person name="Evtushenko L."/>
        </authorList>
    </citation>
    <scope>NUCLEOTIDE SEQUENCE</scope>
    <source>
        <strain evidence="2">VKM Ac-1321</strain>
    </source>
</reference>
<dbReference type="InterPro" id="IPR036390">
    <property type="entry name" value="WH_DNA-bd_sf"/>
</dbReference>
<accession>A0A9W6NN41</accession>
<dbReference type="EMBL" id="BSFP01000025">
    <property type="protein sequence ID" value="GLL02622.1"/>
    <property type="molecule type" value="Genomic_DNA"/>
</dbReference>
<dbReference type="Pfam" id="PF03551">
    <property type="entry name" value="PadR"/>
    <property type="match status" value="1"/>
</dbReference>
<comment type="caution">
    <text evidence="2">The sequence shown here is derived from an EMBL/GenBank/DDBJ whole genome shotgun (WGS) entry which is preliminary data.</text>
</comment>
<evidence type="ECO:0000313" key="2">
    <source>
        <dbReference type="EMBL" id="GLL02622.1"/>
    </source>
</evidence>
<dbReference type="Proteomes" id="UP001143480">
    <property type="component" value="Unassembled WGS sequence"/>
</dbReference>
<dbReference type="PANTHER" id="PTHR33169:SF14">
    <property type="entry name" value="TRANSCRIPTIONAL REGULATOR RV3488"/>
    <property type="match status" value="1"/>
</dbReference>